<dbReference type="AlphaFoldDB" id="A0A433ZXQ4"/>
<protein>
    <submittedName>
        <fullName evidence="1">Uncharacterized protein</fullName>
    </submittedName>
</protein>
<gene>
    <name evidence="1" type="ORF">CKG00_11220</name>
</gene>
<sequence length="67" mass="8395">MIKTGRQTAIKHLYYQIYAEFMMRLLKKRLTDEKRDEKGKNRDKKEINYDNNDYKFRLRTKYQKNKS</sequence>
<proteinExistence type="predicted"/>
<dbReference type="Proteomes" id="UP000286908">
    <property type="component" value="Unassembled WGS sequence"/>
</dbReference>
<dbReference type="EMBL" id="NRQY01000001">
    <property type="protein sequence ID" value="RUT66893.1"/>
    <property type="molecule type" value="Genomic_DNA"/>
</dbReference>
<name>A0A433ZXQ4_MORMO</name>
<comment type="caution">
    <text evidence="1">The sequence shown here is derived from an EMBL/GenBank/DDBJ whole genome shotgun (WGS) entry which is preliminary data.</text>
</comment>
<organism evidence="1 2">
    <name type="scientific">Morganella morganii</name>
    <name type="common">Proteus morganii</name>
    <dbReference type="NCBI Taxonomy" id="582"/>
    <lineage>
        <taxon>Bacteria</taxon>
        <taxon>Pseudomonadati</taxon>
        <taxon>Pseudomonadota</taxon>
        <taxon>Gammaproteobacteria</taxon>
        <taxon>Enterobacterales</taxon>
        <taxon>Morganellaceae</taxon>
        <taxon>Morganella</taxon>
    </lineage>
</organism>
<evidence type="ECO:0000313" key="2">
    <source>
        <dbReference type="Proteomes" id="UP000286908"/>
    </source>
</evidence>
<evidence type="ECO:0000313" key="1">
    <source>
        <dbReference type="EMBL" id="RUT66893.1"/>
    </source>
</evidence>
<reference evidence="1 2" key="1">
    <citation type="submission" date="2017-08" db="EMBL/GenBank/DDBJ databases">
        <title>Draft genome sequence of pheromone producing symbiont Morganella morganii, of the female New Zealand grass grub Costelytra giveni.</title>
        <authorList>
            <person name="Laugraud A."/>
            <person name="Young S.D."/>
            <person name="Hurst M.H."/>
        </authorList>
    </citation>
    <scope>NUCLEOTIDE SEQUENCE [LARGE SCALE GENOMIC DNA]</scope>
    <source>
        <strain evidence="1 2">MMsCG</strain>
    </source>
</reference>
<accession>A0A433ZXQ4</accession>